<dbReference type="AlphaFoldDB" id="A0AAV4XVU5"/>
<dbReference type="PROSITE" id="PS50853">
    <property type="entry name" value="FN3"/>
    <property type="match status" value="1"/>
</dbReference>
<sequence>MRKIITSSEDNPDAETVEVEEPPHQLEVEPTSSTRIRLTWRAPETSRNISYYTVRYHPVFASGLVNESSISYIRRVVLLFLPKRGSNTNNEVLITDLQPYTLYEFAVRAMMWINVKVLLAQRWSVELKKLKLENDIFLSCIFTVPTAPQDLVWSPIDANSIRLNWQPPKYPNGTESTTLLTGLTSNTLYYLRMKVKNGAGMSLPTEILNINIPVRHNNTTPPSHDVLNPQSPDQYLGIAIGAFIGLSFLIICAVIMKIETNEHLTVDDQICCPSPPADPNVTDARYSACRGNGYIPQMNGHIARGLPSESGIRQREPRNGVLYSYAEQLPKWFQ</sequence>
<keyword evidence="2" id="KW-0812">Transmembrane</keyword>
<accession>A0AAV4XVU5</accession>
<proteinExistence type="predicted"/>
<evidence type="ECO:0000259" key="3">
    <source>
        <dbReference type="PROSITE" id="PS50853"/>
    </source>
</evidence>
<dbReference type="InterPro" id="IPR013783">
    <property type="entry name" value="Ig-like_fold"/>
</dbReference>
<feature type="domain" description="Fibronectin type-III" evidence="3">
    <location>
        <begin position="22"/>
        <end position="135"/>
    </location>
</feature>
<organism evidence="4 5">
    <name type="scientific">Caerostris extrusa</name>
    <name type="common">Bark spider</name>
    <name type="synonym">Caerostris bankana</name>
    <dbReference type="NCBI Taxonomy" id="172846"/>
    <lineage>
        <taxon>Eukaryota</taxon>
        <taxon>Metazoa</taxon>
        <taxon>Ecdysozoa</taxon>
        <taxon>Arthropoda</taxon>
        <taxon>Chelicerata</taxon>
        <taxon>Arachnida</taxon>
        <taxon>Araneae</taxon>
        <taxon>Araneomorphae</taxon>
        <taxon>Entelegynae</taxon>
        <taxon>Araneoidea</taxon>
        <taxon>Araneidae</taxon>
        <taxon>Caerostris</taxon>
    </lineage>
</organism>
<keyword evidence="5" id="KW-1185">Reference proteome</keyword>
<evidence type="ECO:0000256" key="2">
    <source>
        <dbReference type="SAM" id="Phobius"/>
    </source>
</evidence>
<dbReference type="EMBL" id="BPLR01000979">
    <property type="protein sequence ID" value="GIY98867.1"/>
    <property type="molecule type" value="Genomic_DNA"/>
</dbReference>
<evidence type="ECO:0000313" key="5">
    <source>
        <dbReference type="Proteomes" id="UP001054945"/>
    </source>
</evidence>
<keyword evidence="2" id="KW-1133">Transmembrane helix</keyword>
<evidence type="ECO:0000313" key="4">
    <source>
        <dbReference type="EMBL" id="GIY98867.1"/>
    </source>
</evidence>
<feature type="region of interest" description="Disordered" evidence="1">
    <location>
        <begin position="1"/>
        <end position="26"/>
    </location>
</feature>
<dbReference type="GO" id="GO:0016020">
    <property type="term" value="C:membrane"/>
    <property type="evidence" value="ECO:0007669"/>
    <property type="project" value="UniProtKB-SubCell"/>
</dbReference>
<dbReference type="Proteomes" id="UP001054945">
    <property type="component" value="Unassembled WGS sequence"/>
</dbReference>
<dbReference type="InterPro" id="IPR050713">
    <property type="entry name" value="RTP_Phos/Ushers"/>
</dbReference>
<comment type="caution">
    <text evidence="4">The sequence shown here is derived from an EMBL/GenBank/DDBJ whole genome shotgun (WGS) entry which is preliminary data.</text>
</comment>
<dbReference type="InterPro" id="IPR003961">
    <property type="entry name" value="FN3_dom"/>
</dbReference>
<dbReference type="Gene3D" id="2.60.40.10">
    <property type="entry name" value="Immunoglobulins"/>
    <property type="match status" value="1"/>
</dbReference>
<dbReference type="PANTHER" id="PTHR46957:SF3">
    <property type="entry name" value="CYTOKINE RECEPTOR"/>
    <property type="match status" value="1"/>
</dbReference>
<reference evidence="4 5" key="1">
    <citation type="submission" date="2021-06" db="EMBL/GenBank/DDBJ databases">
        <title>Caerostris extrusa draft genome.</title>
        <authorList>
            <person name="Kono N."/>
            <person name="Arakawa K."/>
        </authorList>
    </citation>
    <scope>NUCLEOTIDE SEQUENCE [LARGE SCALE GENOMIC DNA]</scope>
</reference>
<gene>
    <name evidence="4" type="primary">PRTG</name>
    <name evidence="4" type="ORF">CEXT_437441</name>
</gene>
<name>A0AAV4XVU5_CAEEX</name>
<protein>
    <submittedName>
        <fullName evidence="4">Protogenin</fullName>
    </submittedName>
</protein>
<dbReference type="Pfam" id="PF00041">
    <property type="entry name" value="fn3"/>
    <property type="match status" value="1"/>
</dbReference>
<dbReference type="SMART" id="SM00060">
    <property type="entry name" value="FN3"/>
    <property type="match status" value="2"/>
</dbReference>
<evidence type="ECO:0000256" key="1">
    <source>
        <dbReference type="SAM" id="MobiDB-lite"/>
    </source>
</evidence>
<dbReference type="CDD" id="cd00063">
    <property type="entry name" value="FN3"/>
    <property type="match status" value="2"/>
</dbReference>
<feature type="compositionally biased region" description="Acidic residues" evidence="1">
    <location>
        <begin position="10"/>
        <end position="20"/>
    </location>
</feature>
<feature type="transmembrane region" description="Helical" evidence="2">
    <location>
        <begin position="235"/>
        <end position="256"/>
    </location>
</feature>
<dbReference type="PANTHER" id="PTHR46957">
    <property type="entry name" value="CYTOKINE RECEPTOR"/>
    <property type="match status" value="1"/>
</dbReference>
<keyword evidence="2" id="KW-0472">Membrane</keyword>
<dbReference type="SUPFAM" id="SSF49265">
    <property type="entry name" value="Fibronectin type III"/>
    <property type="match status" value="1"/>
</dbReference>
<dbReference type="InterPro" id="IPR036116">
    <property type="entry name" value="FN3_sf"/>
</dbReference>